<keyword evidence="2" id="KW-1133">Transmembrane helix</keyword>
<evidence type="ECO:0000256" key="2">
    <source>
        <dbReference type="SAM" id="Phobius"/>
    </source>
</evidence>
<dbReference type="KEGG" id="ahel:Q31a_29720"/>
<evidence type="ECO:0000313" key="3">
    <source>
        <dbReference type="EMBL" id="QDV24652.1"/>
    </source>
</evidence>
<protein>
    <submittedName>
        <fullName evidence="3">Uncharacterized protein</fullName>
    </submittedName>
</protein>
<feature type="transmembrane region" description="Helical" evidence="2">
    <location>
        <begin position="123"/>
        <end position="148"/>
    </location>
</feature>
<dbReference type="AlphaFoldDB" id="A0A518G7V1"/>
<sequence length="149" mass="16231">MIVRESAAEGGRAKRRLDSSGPSPVRCLLAQINRFGRRDRVVFLRYQVPRIARCRTLLAGDSQANLPEVDQRLLPKCNPGRTPAPPESDAVLVAASVDTASIEHHSPKVCKALALFIPVPVPVLLLLLLLLLLLVLVLVLLLVLVLVLV</sequence>
<keyword evidence="2" id="KW-0472">Membrane</keyword>
<keyword evidence="4" id="KW-1185">Reference proteome</keyword>
<evidence type="ECO:0000313" key="4">
    <source>
        <dbReference type="Proteomes" id="UP000318017"/>
    </source>
</evidence>
<feature type="region of interest" description="Disordered" evidence="1">
    <location>
        <begin position="1"/>
        <end position="22"/>
    </location>
</feature>
<gene>
    <name evidence="3" type="ORF">Q31a_29720</name>
</gene>
<dbReference type="EMBL" id="CP036298">
    <property type="protein sequence ID" value="QDV24652.1"/>
    <property type="molecule type" value="Genomic_DNA"/>
</dbReference>
<proteinExistence type="predicted"/>
<accession>A0A518G7V1</accession>
<dbReference type="Proteomes" id="UP000318017">
    <property type="component" value="Chromosome"/>
</dbReference>
<organism evidence="3 4">
    <name type="scientific">Aureliella helgolandensis</name>
    <dbReference type="NCBI Taxonomy" id="2527968"/>
    <lineage>
        <taxon>Bacteria</taxon>
        <taxon>Pseudomonadati</taxon>
        <taxon>Planctomycetota</taxon>
        <taxon>Planctomycetia</taxon>
        <taxon>Pirellulales</taxon>
        <taxon>Pirellulaceae</taxon>
        <taxon>Aureliella</taxon>
    </lineage>
</organism>
<name>A0A518G7V1_9BACT</name>
<keyword evidence="2" id="KW-0812">Transmembrane</keyword>
<evidence type="ECO:0000256" key="1">
    <source>
        <dbReference type="SAM" id="MobiDB-lite"/>
    </source>
</evidence>
<reference evidence="3 4" key="1">
    <citation type="submission" date="2019-02" db="EMBL/GenBank/DDBJ databases">
        <title>Deep-cultivation of Planctomycetes and their phenomic and genomic characterization uncovers novel biology.</title>
        <authorList>
            <person name="Wiegand S."/>
            <person name="Jogler M."/>
            <person name="Boedeker C."/>
            <person name="Pinto D."/>
            <person name="Vollmers J."/>
            <person name="Rivas-Marin E."/>
            <person name="Kohn T."/>
            <person name="Peeters S.H."/>
            <person name="Heuer A."/>
            <person name="Rast P."/>
            <person name="Oberbeckmann S."/>
            <person name="Bunk B."/>
            <person name="Jeske O."/>
            <person name="Meyerdierks A."/>
            <person name="Storesund J.E."/>
            <person name="Kallscheuer N."/>
            <person name="Luecker S."/>
            <person name="Lage O.M."/>
            <person name="Pohl T."/>
            <person name="Merkel B.J."/>
            <person name="Hornburger P."/>
            <person name="Mueller R.-W."/>
            <person name="Bruemmer F."/>
            <person name="Labrenz M."/>
            <person name="Spormann A.M."/>
            <person name="Op den Camp H."/>
            <person name="Overmann J."/>
            <person name="Amann R."/>
            <person name="Jetten M.S.M."/>
            <person name="Mascher T."/>
            <person name="Medema M.H."/>
            <person name="Devos D.P."/>
            <person name="Kaster A.-K."/>
            <person name="Ovreas L."/>
            <person name="Rohde M."/>
            <person name="Galperin M.Y."/>
            <person name="Jogler C."/>
        </authorList>
    </citation>
    <scope>NUCLEOTIDE SEQUENCE [LARGE SCALE GENOMIC DNA]</scope>
    <source>
        <strain evidence="3 4">Q31a</strain>
    </source>
</reference>